<evidence type="ECO:0000256" key="3">
    <source>
        <dbReference type="ARBA" id="ARBA00022475"/>
    </source>
</evidence>
<feature type="compositionally biased region" description="Basic and acidic residues" evidence="11">
    <location>
        <begin position="1"/>
        <end position="13"/>
    </location>
</feature>
<sequence length="338" mass="36579">MQQQHQKQEEEQRTNTSKATNTALHSPSTLPPSQNHQLLSSTGEKVDDATRLRPATTPETPLHEATQLFGESLFRLDASTWIHPTGEAGCGERCKELCVNNILQIFGAMVGAMMYLLLNRWLENRSRPQEQQRGLRTIEEGGLELGVASMGTSSMTLSLRRASTLLEEEEEAATMGSAQVALSMWLGMMLDGIPEALMLGFMTNEGAVSFAFLVAIFIANFPEAFSGSSLLLGQKMPVSRILLMWVVLFLLTGVLAMLGSLMMPSNVARGSDLARKRDKATALMEGITGGAMLAMVSTAMLPEAFKGAGDKAGLIFVLGFVLSVWITCLGYRFGGPQG</sequence>
<evidence type="ECO:0000256" key="9">
    <source>
        <dbReference type="ARBA" id="ARBA00042540"/>
    </source>
</evidence>
<feature type="compositionally biased region" description="Polar residues" evidence="11">
    <location>
        <begin position="14"/>
        <end position="43"/>
    </location>
</feature>
<evidence type="ECO:0000256" key="11">
    <source>
        <dbReference type="SAM" id="MobiDB-lite"/>
    </source>
</evidence>
<proteinExistence type="inferred from homology"/>
<name>A0ABP0SYE5_9DINO</name>
<keyword evidence="14" id="KW-1185">Reference proteome</keyword>
<dbReference type="PANTHER" id="PTHR11040">
    <property type="entry name" value="ZINC/IRON TRANSPORTER"/>
    <property type="match status" value="1"/>
</dbReference>
<protein>
    <recommendedName>
        <fullName evidence="8">Zinc transporter ZIP11</fullName>
    </recommendedName>
    <alternativeName>
        <fullName evidence="9">Solute carrier family 39 member 11</fullName>
    </alternativeName>
    <alternativeName>
        <fullName evidence="10">Zrt- and Irt-like protein 11</fullName>
    </alternativeName>
</protein>
<feature type="transmembrane region" description="Helical" evidence="12">
    <location>
        <begin position="313"/>
        <end position="333"/>
    </location>
</feature>
<evidence type="ECO:0000256" key="6">
    <source>
        <dbReference type="ARBA" id="ARBA00022989"/>
    </source>
</evidence>
<evidence type="ECO:0000256" key="2">
    <source>
        <dbReference type="ARBA" id="ARBA00006939"/>
    </source>
</evidence>
<comment type="subcellular location">
    <subcellularLocation>
        <location evidence="1">Cell membrane</location>
        <topology evidence="1">Multi-pass membrane protein</topology>
    </subcellularLocation>
</comment>
<evidence type="ECO:0000256" key="5">
    <source>
        <dbReference type="ARBA" id="ARBA00022833"/>
    </source>
</evidence>
<evidence type="ECO:0000256" key="1">
    <source>
        <dbReference type="ARBA" id="ARBA00004651"/>
    </source>
</evidence>
<dbReference type="InterPro" id="IPR003689">
    <property type="entry name" value="ZIP"/>
</dbReference>
<feature type="region of interest" description="Disordered" evidence="11">
    <location>
        <begin position="1"/>
        <end position="49"/>
    </location>
</feature>
<dbReference type="Pfam" id="PF02535">
    <property type="entry name" value="Zip"/>
    <property type="match status" value="1"/>
</dbReference>
<evidence type="ECO:0000256" key="4">
    <source>
        <dbReference type="ARBA" id="ARBA00022692"/>
    </source>
</evidence>
<feature type="transmembrane region" description="Helical" evidence="12">
    <location>
        <begin position="241"/>
        <end position="261"/>
    </location>
</feature>
<reference evidence="13 14" key="1">
    <citation type="submission" date="2024-02" db="EMBL/GenBank/DDBJ databases">
        <authorList>
            <person name="Chen Y."/>
            <person name="Shah S."/>
            <person name="Dougan E. K."/>
            <person name="Thang M."/>
            <person name="Chan C."/>
        </authorList>
    </citation>
    <scope>NUCLEOTIDE SEQUENCE [LARGE SCALE GENOMIC DNA]</scope>
</reference>
<keyword evidence="4 12" id="KW-0812">Transmembrane</keyword>
<feature type="transmembrane region" description="Helical" evidence="12">
    <location>
        <begin position="282"/>
        <end position="301"/>
    </location>
</feature>
<keyword evidence="7 12" id="KW-0472">Membrane</keyword>
<evidence type="ECO:0000256" key="8">
    <source>
        <dbReference type="ARBA" id="ARBA00040593"/>
    </source>
</evidence>
<dbReference type="Proteomes" id="UP001642484">
    <property type="component" value="Unassembled WGS sequence"/>
</dbReference>
<gene>
    <name evidence="13" type="ORF">CCMP2556_LOCUS54715</name>
</gene>
<keyword evidence="3" id="KW-1003">Cell membrane</keyword>
<evidence type="ECO:0000256" key="10">
    <source>
        <dbReference type="ARBA" id="ARBA00042973"/>
    </source>
</evidence>
<evidence type="ECO:0000256" key="12">
    <source>
        <dbReference type="SAM" id="Phobius"/>
    </source>
</evidence>
<keyword evidence="5" id="KW-0862">Zinc</keyword>
<comment type="similarity">
    <text evidence="2">Belongs to the ZIP transporter (TC 2.A.5) family.</text>
</comment>
<organism evidence="13 14">
    <name type="scientific">Durusdinium trenchii</name>
    <dbReference type="NCBI Taxonomy" id="1381693"/>
    <lineage>
        <taxon>Eukaryota</taxon>
        <taxon>Sar</taxon>
        <taxon>Alveolata</taxon>
        <taxon>Dinophyceae</taxon>
        <taxon>Suessiales</taxon>
        <taxon>Symbiodiniaceae</taxon>
        <taxon>Durusdinium</taxon>
    </lineage>
</organism>
<evidence type="ECO:0000256" key="7">
    <source>
        <dbReference type="ARBA" id="ARBA00023136"/>
    </source>
</evidence>
<dbReference type="EMBL" id="CAXAMN010028683">
    <property type="protein sequence ID" value="CAK9117378.1"/>
    <property type="molecule type" value="Genomic_DNA"/>
</dbReference>
<feature type="transmembrane region" description="Helical" evidence="12">
    <location>
        <begin position="196"/>
        <end position="221"/>
    </location>
</feature>
<evidence type="ECO:0000313" key="13">
    <source>
        <dbReference type="EMBL" id="CAK9117378.1"/>
    </source>
</evidence>
<evidence type="ECO:0000313" key="14">
    <source>
        <dbReference type="Proteomes" id="UP001642484"/>
    </source>
</evidence>
<dbReference type="PANTHER" id="PTHR11040:SF211">
    <property type="entry name" value="ZINC TRANSPORTER ZIP11"/>
    <property type="match status" value="1"/>
</dbReference>
<comment type="caution">
    <text evidence="13">The sequence shown here is derived from an EMBL/GenBank/DDBJ whole genome shotgun (WGS) entry which is preliminary data.</text>
</comment>
<keyword evidence="6 12" id="KW-1133">Transmembrane helix</keyword>
<accession>A0ABP0SYE5</accession>